<dbReference type="RefSeq" id="WP_279813862.1">
    <property type="nucleotide sequence ID" value="NZ_JAOBYY010000020.1"/>
</dbReference>
<sequence length="137" mass="14860">MLAHLIEFATNHYVLSAIFVVLLVLLIAHELRRSGRAVSPRELTALVNSGEGLVLDVRSVKDFGAGHIVDALNIPFEKLAARMAELEKHKDKAIIVVDTMGQHAGTVCRDLKKAGFNALKLSGGIGSWRGENLPLVK</sequence>
<dbReference type="InterPro" id="IPR036873">
    <property type="entry name" value="Rhodanese-like_dom_sf"/>
</dbReference>
<dbReference type="EMBL" id="JAWJUL010000047">
    <property type="protein sequence ID" value="MDV3440498.1"/>
    <property type="molecule type" value="Genomic_DNA"/>
</dbReference>
<dbReference type="PROSITE" id="PS50206">
    <property type="entry name" value="RHODANESE_3"/>
    <property type="match status" value="1"/>
</dbReference>
<dbReference type="PANTHER" id="PTHR43031:SF18">
    <property type="entry name" value="RHODANESE-RELATED SULFURTRANSFERASES"/>
    <property type="match status" value="1"/>
</dbReference>
<dbReference type="InterPro" id="IPR050229">
    <property type="entry name" value="GlpE_sulfurtransferase"/>
</dbReference>
<dbReference type="Gene3D" id="3.40.250.10">
    <property type="entry name" value="Rhodanese-like domain"/>
    <property type="match status" value="1"/>
</dbReference>
<feature type="transmembrane region" description="Helical" evidence="1">
    <location>
        <begin position="12"/>
        <end position="31"/>
    </location>
</feature>
<dbReference type="Proteomes" id="UP001273935">
    <property type="component" value="Unassembled WGS sequence"/>
</dbReference>
<evidence type="ECO:0000313" key="3">
    <source>
        <dbReference type="EMBL" id="MDV3440498.1"/>
    </source>
</evidence>
<evidence type="ECO:0000259" key="2">
    <source>
        <dbReference type="PROSITE" id="PS50206"/>
    </source>
</evidence>
<dbReference type="CDD" id="cd00158">
    <property type="entry name" value="RHOD"/>
    <property type="match status" value="1"/>
</dbReference>
<dbReference type="InterPro" id="IPR001763">
    <property type="entry name" value="Rhodanese-like_dom"/>
</dbReference>
<dbReference type="PANTHER" id="PTHR43031">
    <property type="entry name" value="FAD-DEPENDENT OXIDOREDUCTASE"/>
    <property type="match status" value="1"/>
</dbReference>
<name>A0ABU3XRG3_9GAMM</name>
<keyword evidence="1" id="KW-1133">Transmembrane helix</keyword>
<dbReference type="SMART" id="SM00450">
    <property type="entry name" value="RHOD"/>
    <property type="match status" value="1"/>
</dbReference>
<keyword evidence="1" id="KW-0812">Transmembrane</keyword>
<evidence type="ECO:0000313" key="4">
    <source>
        <dbReference type="Proteomes" id="UP001273935"/>
    </source>
</evidence>
<comment type="caution">
    <text evidence="3">The sequence shown here is derived from an EMBL/GenBank/DDBJ whole genome shotgun (WGS) entry which is preliminary data.</text>
</comment>
<dbReference type="Pfam" id="PF00581">
    <property type="entry name" value="Rhodanese"/>
    <property type="match status" value="1"/>
</dbReference>
<reference evidence="3 4" key="1">
    <citation type="submission" date="2023-10" db="EMBL/GenBank/DDBJ databases">
        <title>Pseudomonas otitidis isolated from a paediatric patient with cystic fibrosis in Chile.</title>
        <authorList>
            <person name="Amsteins-Romero L."/>
            <person name="Opazo-Capurro A."/>
            <person name="Matus-Kohler M."/>
            <person name="Gonzalez-Rocha G."/>
        </authorList>
    </citation>
    <scope>NUCLEOTIDE SEQUENCE [LARGE SCALE GENOMIC DNA]</scope>
    <source>
        <strain evidence="3 4">P-714</strain>
    </source>
</reference>
<feature type="domain" description="Rhodanese" evidence="2">
    <location>
        <begin position="48"/>
        <end position="137"/>
    </location>
</feature>
<keyword evidence="4" id="KW-1185">Reference proteome</keyword>
<protein>
    <submittedName>
        <fullName evidence="3">Rhodanese-like domain-containing protein</fullName>
    </submittedName>
</protein>
<evidence type="ECO:0000256" key="1">
    <source>
        <dbReference type="SAM" id="Phobius"/>
    </source>
</evidence>
<accession>A0ABU3XRG3</accession>
<organism evidence="3 4">
    <name type="scientific">Metapseudomonas otitidis</name>
    <dbReference type="NCBI Taxonomy" id="319939"/>
    <lineage>
        <taxon>Bacteria</taxon>
        <taxon>Pseudomonadati</taxon>
        <taxon>Pseudomonadota</taxon>
        <taxon>Gammaproteobacteria</taxon>
        <taxon>Pseudomonadales</taxon>
        <taxon>Pseudomonadaceae</taxon>
        <taxon>Metapseudomonas</taxon>
    </lineage>
</organism>
<dbReference type="SUPFAM" id="SSF52821">
    <property type="entry name" value="Rhodanese/Cell cycle control phosphatase"/>
    <property type="match status" value="1"/>
</dbReference>
<gene>
    <name evidence="3" type="ORF">R0G64_13770</name>
</gene>
<keyword evidence="1" id="KW-0472">Membrane</keyword>
<proteinExistence type="predicted"/>